<keyword evidence="10 15" id="KW-0408">Iron</keyword>
<feature type="binding site" evidence="16">
    <location>
        <position position="107"/>
    </location>
    <ligand>
        <name>S-adenosyl-L-methionine</name>
        <dbReference type="ChEBI" id="CHEBI:59789"/>
        <label>1</label>
    </ligand>
</feature>
<comment type="pathway">
    <text evidence="2 15">Porphyrin-containing compound metabolism; protoporphyrin-IX biosynthesis; protoporphyrinogen-IX from coproporphyrinogen-III (AdoMet route): step 1/1.</text>
</comment>
<feature type="binding site" evidence="17">
    <location>
        <position position="60"/>
    </location>
    <ligand>
        <name>[4Fe-4S] cluster</name>
        <dbReference type="ChEBI" id="CHEBI:49883"/>
        <note>4Fe-4S-S-AdoMet</note>
    </ligand>
</feature>
<evidence type="ECO:0000256" key="8">
    <source>
        <dbReference type="ARBA" id="ARBA00022723"/>
    </source>
</evidence>
<dbReference type="AlphaFoldDB" id="A0A369VRH3"/>
<dbReference type="Proteomes" id="UP000253918">
    <property type="component" value="Unassembled WGS sequence"/>
</dbReference>
<dbReference type="PANTHER" id="PTHR13932">
    <property type="entry name" value="COPROPORPHYRINIGEN III OXIDASE"/>
    <property type="match status" value="1"/>
</dbReference>
<keyword evidence="8 15" id="KW-0479">Metal-binding</keyword>
<protein>
    <recommendedName>
        <fullName evidence="15">Coproporphyrinogen-III oxidase</fullName>
        <ecNumber evidence="15">1.3.98.3</ecNumber>
    </recommendedName>
</protein>
<keyword evidence="5 15" id="KW-0004">4Fe-4S</keyword>
<evidence type="ECO:0000259" key="18">
    <source>
        <dbReference type="PROSITE" id="PS51918"/>
    </source>
</evidence>
<keyword evidence="7 15" id="KW-0949">S-adenosyl-L-methionine</keyword>
<reference evidence="19 20" key="1">
    <citation type="submission" date="2018-07" db="EMBL/GenBank/DDBJ databases">
        <title>a novel species of Sphingomonas isolated from the rhizosphere soil of Araceae plant.</title>
        <authorList>
            <person name="Zhiyong W."/>
            <person name="Qinglan Z."/>
            <person name="Zhiwei F."/>
            <person name="Ding X."/>
            <person name="Gejiao W."/>
            <person name="Shixue Z."/>
        </authorList>
    </citation>
    <scope>NUCLEOTIDE SEQUENCE [LARGE SCALE GENOMIC DNA]</scope>
    <source>
        <strain evidence="19 20">WZY 27</strain>
    </source>
</reference>
<dbReference type="GO" id="GO:0006782">
    <property type="term" value="P:protoporphyrinogen IX biosynthetic process"/>
    <property type="evidence" value="ECO:0007669"/>
    <property type="project" value="UniProtKB-UniPathway"/>
</dbReference>
<dbReference type="PROSITE" id="PS51918">
    <property type="entry name" value="RADICAL_SAM"/>
    <property type="match status" value="1"/>
</dbReference>
<dbReference type="GO" id="GO:0005737">
    <property type="term" value="C:cytoplasm"/>
    <property type="evidence" value="ECO:0007669"/>
    <property type="project" value="UniProtKB-SubCell"/>
</dbReference>
<dbReference type="PANTHER" id="PTHR13932:SF6">
    <property type="entry name" value="OXYGEN-INDEPENDENT COPROPORPHYRINOGEN III OXIDASE"/>
    <property type="match status" value="1"/>
</dbReference>
<dbReference type="InterPro" id="IPR034505">
    <property type="entry name" value="Coproporphyrinogen-III_oxidase"/>
</dbReference>
<comment type="function">
    <text evidence="13">Involved in the heme biosynthesis. Catalyzes the anaerobic oxidative decarboxylation of propionate groups of rings A and B of coproporphyrinogen III to yield the vinyl groups in protoporphyrinogen IX.</text>
</comment>
<evidence type="ECO:0000256" key="6">
    <source>
        <dbReference type="ARBA" id="ARBA00022490"/>
    </source>
</evidence>
<comment type="cofactor">
    <cofactor evidence="15 17">
        <name>[4Fe-4S] cluster</name>
        <dbReference type="ChEBI" id="CHEBI:49883"/>
    </cofactor>
    <text evidence="15 17">Binds 1 [4Fe-4S] cluster. The cluster is coordinated with 3 cysteines and an exchangeable S-adenosyl-L-methionine.</text>
</comment>
<keyword evidence="6 15" id="KW-0963">Cytoplasm</keyword>
<feature type="binding site" evidence="16">
    <location>
        <position position="166"/>
    </location>
    <ligand>
        <name>S-adenosyl-L-methionine</name>
        <dbReference type="ChEBI" id="CHEBI:59789"/>
        <label>2</label>
    </ligand>
</feature>
<proteinExistence type="inferred from homology"/>
<feature type="binding site" evidence="17">
    <location>
        <position position="63"/>
    </location>
    <ligand>
        <name>[4Fe-4S] cluster</name>
        <dbReference type="ChEBI" id="CHEBI:49883"/>
        <note>4Fe-4S-S-AdoMet</note>
    </ligand>
</feature>
<evidence type="ECO:0000256" key="1">
    <source>
        <dbReference type="ARBA" id="ARBA00004496"/>
    </source>
</evidence>
<dbReference type="SMART" id="SM00729">
    <property type="entry name" value="Elp3"/>
    <property type="match status" value="1"/>
</dbReference>
<dbReference type="SUPFAM" id="SSF102114">
    <property type="entry name" value="Radical SAM enzymes"/>
    <property type="match status" value="1"/>
</dbReference>
<accession>A0A369VRH3</accession>
<dbReference type="CDD" id="cd01335">
    <property type="entry name" value="Radical_SAM"/>
    <property type="match status" value="1"/>
</dbReference>
<evidence type="ECO:0000256" key="3">
    <source>
        <dbReference type="ARBA" id="ARBA00005493"/>
    </source>
</evidence>
<name>A0A369VRH3_9SPHN</name>
<evidence type="ECO:0000256" key="16">
    <source>
        <dbReference type="PIRSR" id="PIRSR000167-1"/>
    </source>
</evidence>
<keyword evidence="9 15" id="KW-0560">Oxidoreductase</keyword>
<evidence type="ECO:0000256" key="9">
    <source>
        <dbReference type="ARBA" id="ARBA00023002"/>
    </source>
</evidence>
<evidence type="ECO:0000313" key="20">
    <source>
        <dbReference type="Proteomes" id="UP000253918"/>
    </source>
</evidence>
<dbReference type="InterPro" id="IPR007197">
    <property type="entry name" value="rSAM"/>
</dbReference>
<dbReference type="SFLD" id="SFLDS00029">
    <property type="entry name" value="Radical_SAM"/>
    <property type="match status" value="1"/>
</dbReference>
<feature type="binding site" evidence="16">
    <location>
        <begin position="62"/>
        <end position="64"/>
    </location>
    <ligand>
        <name>S-adenosyl-L-methionine</name>
        <dbReference type="ChEBI" id="CHEBI:59789"/>
        <label>2</label>
    </ligand>
</feature>
<comment type="subunit">
    <text evidence="4">Monomer.</text>
</comment>
<feature type="binding site" evidence="16">
    <location>
        <position position="139"/>
    </location>
    <ligand>
        <name>S-adenosyl-L-methionine</name>
        <dbReference type="ChEBI" id="CHEBI:59789"/>
        <label>1</label>
    </ligand>
</feature>
<dbReference type="GO" id="GO:0051539">
    <property type="term" value="F:4 iron, 4 sulfur cluster binding"/>
    <property type="evidence" value="ECO:0007669"/>
    <property type="project" value="UniProtKB-KW"/>
</dbReference>
<dbReference type="UniPathway" id="UPA00251">
    <property type="reaction ID" value="UER00323"/>
</dbReference>
<dbReference type="InterPro" id="IPR023404">
    <property type="entry name" value="rSAM_horseshoe"/>
</dbReference>
<dbReference type="InterPro" id="IPR058240">
    <property type="entry name" value="rSAM_sf"/>
</dbReference>
<evidence type="ECO:0000256" key="14">
    <source>
        <dbReference type="ARBA" id="ARBA00048321"/>
    </source>
</evidence>
<comment type="similarity">
    <text evidence="3 15">Belongs to the anaerobic coproporphyrinogen-III oxidase family.</text>
</comment>
<dbReference type="OrthoDB" id="9808022at2"/>
<keyword evidence="11 15" id="KW-0411">Iron-sulfur</keyword>
<feature type="binding site" evidence="16">
    <location>
        <position position="178"/>
    </location>
    <ligand>
        <name>S-adenosyl-L-methionine</name>
        <dbReference type="ChEBI" id="CHEBI:59789"/>
        <label>2</label>
    </ligand>
</feature>
<evidence type="ECO:0000256" key="12">
    <source>
        <dbReference type="ARBA" id="ARBA00023244"/>
    </source>
</evidence>
<dbReference type="Gene3D" id="1.10.10.920">
    <property type="match status" value="1"/>
</dbReference>
<feature type="binding site" evidence="16">
    <location>
        <position position="50"/>
    </location>
    <ligand>
        <name>S-adenosyl-L-methionine</name>
        <dbReference type="ChEBI" id="CHEBI:59789"/>
        <label>1</label>
    </ligand>
</feature>
<evidence type="ECO:0000256" key="10">
    <source>
        <dbReference type="ARBA" id="ARBA00023004"/>
    </source>
</evidence>
<dbReference type="NCBIfam" id="TIGR00538">
    <property type="entry name" value="hemN"/>
    <property type="match status" value="1"/>
</dbReference>
<dbReference type="EMBL" id="QQNB01000003">
    <property type="protein sequence ID" value="RDE04974.1"/>
    <property type="molecule type" value="Genomic_DNA"/>
</dbReference>
<evidence type="ECO:0000256" key="17">
    <source>
        <dbReference type="PIRSR" id="PIRSR000167-2"/>
    </source>
</evidence>
<evidence type="ECO:0000313" key="19">
    <source>
        <dbReference type="EMBL" id="RDE04974.1"/>
    </source>
</evidence>
<dbReference type="GO" id="GO:0004109">
    <property type="term" value="F:coproporphyrinogen oxidase activity"/>
    <property type="evidence" value="ECO:0007669"/>
    <property type="project" value="InterPro"/>
</dbReference>
<evidence type="ECO:0000256" key="4">
    <source>
        <dbReference type="ARBA" id="ARBA00011245"/>
    </source>
</evidence>
<evidence type="ECO:0000256" key="15">
    <source>
        <dbReference type="PIRNR" id="PIRNR000167"/>
    </source>
</evidence>
<organism evidence="19 20">
    <name type="scientific">Sphingomonas aracearum</name>
    <dbReference type="NCBI Taxonomy" id="2283317"/>
    <lineage>
        <taxon>Bacteria</taxon>
        <taxon>Pseudomonadati</taxon>
        <taxon>Pseudomonadota</taxon>
        <taxon>Alphaproteobacteria</taxon>
        <taxon>Sphingomonadales</taxon>
        <taxon>Sphingomonadaceae</taxon>
        <taxon>Sphingomonas</taxon>
    </lineage>
</organism>
<dbReference type="InterPro" id="IPR004558">
    <property type="entry name" value="Coprogen_oxidase_HemN"/>
</dbReference>
<comment type="catalytic activity">
    <reaction evidence="14 15">
        <text>coproporphyrinogen III + 2 S-adenosyl-L-methionine = protoporphyrinogen IX + 2 5'-deoxyadenosine + 2 L-methionine + 2 CO2</text>
        <dbReference type="Rhea" id="RHEA:15425"/>
        <dbReference type="ChEBI" id="CHEBI:16526"/>
        <dbReference type="ChEBI" id="CHEBI:17319"/>
        <dbReference type="ChEBI" id="CHEBI:57307"/>
        <dbReference type="ChEBI" id="CHEBI:57309"/>
        <dbReference type="ChEBI" id="CHEBI:57844"/>
        <dbReference type="ChEBI" id="CHEBI:59789"/>
        <dbReference type="EC" id="1.3.98.3"/>
    </reaction>
</comment>
<comment type="subcellular location">
    <subcellularLocation>
        <location evidence="1 15">Cytoplasm</location>
    </subcellularLocation>
</comment>
<sequence>MWTYHPHLLARAVPRYTSYPTAADFTDAVSHEDMARALDAVEPAQDVSLYLHIPFCRSICWYCGCNTGAANRTARLDGYLDRLHAELELVAKQLRGRGRLTRIAFGGGSPNAIAPAAFMDLIRRIEELFDTSRAVRSVEIDPRGFDEAWADALWGVGITHASLGVQTFDPTLQAAIGRVQPAEEIVRATALLRQAGVGSINFDLMYGLPGQDSATLSATIDAALALAPERLAVFGYAHVPHLVPRQRQIDARALPDVRTRFDQAALAHARLTRAGYRAVGFDHFAVPDDPLAEAAAAGTLRRNFQGYTDDQAEVLIGIGASAISQFPDRLLQNEKNTGRWHAALAGGRFATARGIRRTAQDRVRARAIEALLCAGTADLADIPEQGRLATRLLPFETLGLVRWQGTRLLLAAEARPYARSIAATLDSYREENAAHFSNAV</sequence>
<dbReference type="InterPro" id="IPR006638">
    <property type="entry name" value="Elp3/MiaA/NifB-like_rSAM"/>
</dbReference>
<feature type="binding site" evidence="16">
    <location>
        <position position="237"/>
    </location>
    <ligand>
        <name>S-adenosyl-L-methionine</name>
        <dbReference type="ChEBI" id="CHEBI:59789"/>
        <label>2</label>
    </ligand>
</feature>
<evidence type="ECO:0000256" key="13">
    <source>
        <dbReference type="ARBA" id="ARBA00024295"/>
    </source>
</evidence>
<dbReference type="SFLD" id="SFLDG01065">
    <property type="entry name" value="anaerobic_coproporphyrinogen-I"/>
    <property type="match status" value="1"/>
</dbReference>
<keyword evidence="12 15" id="KW-0627">Porphyrin biosynthesis</keyword>
<dbReference type="Pfam" id="PF04055">
    <property type="entry name" value="Radical_SAM"/>
    <property type="match status" value="1"/>
</dbReference>
<evidence type="ECO:0000256" key="11">
    <source>
        <dbReference type="ARBA" id="ARBA00023014"/>
    </source>
</evidence>
<dbReference type="RefSeq" id="WP_114688710.1">
    <property type="nucleotide sequence ID" value="NZ_QQNB01000003.1"/>
</dbReference>
<evidence type="ECO:0000256" key="5">
    <source>
        <dbReference type="ARBA" id="ARBA00022485"/>
    </source>
</evidence>
<gene>
    <name evidence="19" type="primary">hemN</name>
    <name evidence="19" type="ORF">DVW87_15565</name>
</gene>
<feature type="binding site" evidence="16">
    <location>
        <position position="323"/>
    </location>
    <ligand>
        <name>S-adenosyl-L-methionine</name>
        <dbReference type="ChEBI" id="CHEBI:59789"/>
        <label>1</label>
    </ligand>
</feature>
<feature type="binding site" evidence="17">
    <location>
        <position position="56"/>
    </location>
    <ligand>
        <name>[4Fe-4S] cluster</name>
        <dbReference type="ChEBI" id="CHEBI:49883"/>
        <note>4Fe-4S-S-AdoMet</note>
    </ligand>
</feature>
<comment type="caution">
    <text evidence="19">The sequence shown here is derived from an EMBL/GenBank/DDBJ whole genome shotgun (WGS) entry which is preliminary data.</text>
</comment>
<keyword evidence="20" id="KW-1185">Reference proteome</keyword>
<evidence type="ECO:0000256" key="7">
    <source>
        <dbReference type="ARBA" id="ARBA00022691"/>
    </source>
</evidence>
<feature type="domain" description="Radical SAM core" evidence="18">
    <location>
        <begin position="41"/>
        <end position="277"/>
    </location>
</feature>
<dbReference type="Gene3D" id="3.80.30.20">
    <property type="entry name" value="tm_1862 like domain"/>
    <property type="match status" value="1"/>
</dbReference>
<feature type="binding site" evidence="16">
    <location>
        <position position="203"/>
    </location>
    <ligand>
        <name>S-adenosyl-L-methionine</name>
        <dbReference type="ChEBI" id="CHEBI:59789"/>
        <label>2</label>
    </ligand>
</feature>
<dbReference type="EC" id="1.3.98.3" evidence="15"/>
<dbReference type="PIRSF" id="PIRSF000167">
    <property type="entry name" value="HemN"/>
    <property type="match status" value="1"/>
</dbReference>
<dbReference type="GO" id="GO:0051989">
    <property type="term" value="F:coproporphyrinogen dehydrogenase activity"/>
    <property type="evidence" value="ECO:0007669"/>
    <property type="project" value="UniProtKB-EC"/>
</dbReference>
<evidence type="ECO:0000256" key="2">
    <source>
        <dbReference type="ARBA" id="ARBA00004785"/>
    </source>
</evidence>
<dbReference type="GO" id="GO:0046872">
    <property type="term" value="F:metal ion binding"/>
    <property type="evidence" value="ECO:0007669"/>
    <property type="project" value="UniProtKB-KW"/>
</dbReference>